<sequence length="405" mass="41847">MSSSEPFGVTVRIASLLLASSAEGVGMLELYVTRVARAFGIEVGLLILPEQILLADRSSPASAPVAVVRAAPGLSRLDQVAALKVLVADIEAGLAPAEAGRRVDELAASGPRWPAWLRVVGVMLFAVGFAPSVVATASEVAATALLGAVMGVLLVSFERRRFEPVLPFVAAFTLTVLAATLLDGMTATSGVVLVVVPALFVVVPGDYLSASVAELVAGHLSAGAVRLVYAALLLGMLVVGIVGATQLTDRDEALTETPVEATLPFLVVVLAWIPFTVGLVLAFNGQPRMVPWLLPTVIGTYLLQQGATRLGGDVFGTLLAGIALGAVANVLSAPNHRPPRLLLVVGGFFVLTVGGLGLRGFTALIGGDVISGFDSLRDFLLQVPTVAISIAIGVLATTRRITRTR</sequence>
<protein>
    <submittedName>
        <fullName evidence="4">Uncharacterized membrane protein YjjP (DUF1212 family)</fullName>
    </submittedName>
</protein>
<reference evidence="4 5" key="1">
    <citation type="submission" date="2019-06" db="EMBL/GenBank/DDBJ databases">
        <title>Sequencing the genomes of 1000 actinobacteria strains.</title>
        <authorList>
            <person name="Klenk H.-P."/>
        </authorList>
    </citation>
    <scope>NUCLEOTIDE SEQUENCE [LARGE SCALE GENOMIC DNA]</scope>
    <source>
        <strain evidence="4 5">DSM 24683</strain>
    </source>
</reference>
<gene>
    <name evidence="4" type="ORF">FB561_6268</name>
</gene>
<dbReference type="GO" id="GO:0022857">
    <property type="term" value="F:transmembrane transporter activity"/>
    <property type="evidence" value="ECO:0007669"/>
    <property type="project" value="InterPro"/>
</dbReference>
<keyword evidence="2" id="KW-0472">Membrane</keyword>
<feature type="transmembrane region" description="Helical" evidence="2">
    <location>
        <begin position="379"/>
        <end position="398"/>
    </location>
</feature>
<accession>A0A561B782</accession>
<feature type="transmembrane region" description="Helical" evidence="2">
    <location>
        <begin position="290"/>
        <end position="308"/>
    </location>
</feature>
<evidence type="ECO:0000313" key="4">
    <source>
        <dbReference type="EMBL" id="TWD74834.1"/>
    </source>
</evidence>
<feature type="domain" description="Threonine/serine exporter-like N-terminal" evidence="3">
    <location>
        <begin position="10"/>
        <end position="247"/>
    </location>
</feature>
<dbReference type="AlphaFoldDB" id="A0A561B782"/>
<evidence type="ECO:0000256" key="2">
    <source>
        <dbReference type="SAM" id="Phobius"/>
    </source>
</evidence>
<feature type="transmembrane region" description="Helical" evidence="2">
    <location>
        <begin position="220"/>
        <end position="243"/>
    </location>
</feature>
<dbReference type="PANTHER" id="PTHR31082">
    <property type="entry name" value="PHEROMONE-REGULATED MEMBRANE PROTEIN 10"/>
    <property type="match status" value="1"/>
</dbReference>
<dbReference type="Proteomes" id="UP000318380">
    <property type="component" value="Unassembled WGS sequence"/>
</dbReference>
<feature type="transmembrane region" description="Helical" evidence="2">
    <location>
        <begin position="263"/>
        <end position="283"/>
    </location>
</feature>
<feature type="transmembrane region" description="Helical" evidence="2">
    <location>
        <begin position="140"/>
        <end position="157"/>
    </location>
</feature>
<dbReference type="Pfam" id="PF06738">
    <property type="entry name" value="ThrE"/>
    <property type="match status" value="1"/>
</dbReference>
<dbReference type="InterPro" id="IPR051361">
    <property type="entry name" value="ThrE/Ser_Exporter"/>
</dbReference>
<dbReference type="RefSeq" id="WP_145813609.1">
    <property type="nucleotide sequence ID" value="NZ_VIVK01000002.1"/>
</dbReference>
<keyword evidence="2" id="KW-0812">Transmembrane</keyword>
<evidence type="ECO:0000256" key="1">
    <source>
        <dbReference type="ARBA" id="ARBA00034125"/>
    </source>
</evidence>
<keyword evidence="5" id="KW-1185">Reference proteome</keyword>
<keyword evidence="2" id="KW-1133">Transmembrane helix</keyword>
<feature type="transmembrane region" description="Helical" evidence="2">
    <location>
        <begin position="115"/>
        <end position="134"/>
    </location>
</feature>
<dbReference type="PANTHER" id="PTHR31082:SF4">
    <property type="entry name" value="PHEROMONE-REGULATED MEMBRANE PROTEIN 10"/>
    <property type="match status" value="1"/>
</dbReference>
<feature type="transmembrane region" description="Helical" evidence="2">
    <location>
        <begin position="188"/>
        <end position="208"/>
    </location>
</feature>
<feature type="transmembrane region" description="Helical" evidence="2">
    <location>
        <begin position="314"/>
        <end position="334"/>
    </location>
</feature>
<feature type="transmembrane region" description="Helical" evidence="2">
    <location>
        <begin position="341"/>
        <end position="367"/>
    </location>
</feature>
<dbReference type="InterPro" id="IPR010619">
    <property type="entry name" value="ThrE-like_N"/>
</dbReference>
<evidence type="ECO:0000259" key="3">
    <source>
        <dbReference type="Pfam" id="PF06738"/>
    </source>
</evidence>
<comment type="similarity">
    <text evidence="1">Belongs to the ThrE exporter (TC 2.A.79) family.</text>
</comment>
<name>A0A561B782_9ACTN</name>
<dbReference type="EMBL" id="VIVK01000002">
    <property type="protein sequence ID" value="TWD74834.1"/>
    <property type="molecule type" value="Genomic_DNA"/>
</dbReference>
<proteinExistence type="inferred from homology"/>
<comment type="caution">
    <text evidence="4">The sequence shown here is derived from an EMBL/GenBank/DDBJ whole genome shotgun (WGS) entry which is preliminary data.</text>
</comment>
<dbReference type="OrthoDB" id="2364976at2"/>
<evidence type="ECO:0000313" key="5">
    <source>
        <dbReference type="Proteomes" id="UP000318380"/>
    </source>
</evidence>
<feature type="transmembrane region" description="Helical" evidence="2">
    <location>
        <begin position="164"/>
        <end position="182"/>
    </location>
</feature>
<organism evidence="4 5">
    <name type="scientific">Kribbella amoyensis</name>
    <dbReference type="NCBI Taxonomy" id="996641"/>
    <lineage>
        <taxon>Bacteria</taxon>
        <taxon>Bacillati</taxon>
        <taxon>Actinomycetota</taxon>
        <taxon>Actinomycetes</taxon>
        <taxon>Propionibacteriales</taxon>
        <taxon>Kribbellaceae</taxon>
        <taxon>Kribbella</taxon>
    </lineage>
</organism>